<proteinExistence type="predicted"/>
<dbReference type="Gene3D" id="3.60.21.70">
    <property type="entry name" value="PhoD-like phosphatase"/>
    <property type="match status" value="1"/>
</dbReference>
<evidence type="ECO:0000259" key="1">
    <source>
        <dbReference type="Pfam" id="PF09423"/>
    </source>
</evidence>
<name>A0A8H5LLK7_9AGAR</name>
<dbReference type="InterPro" id="IPR018946">
    <property type="entry name" value="PhoD-like_MPP"/>
</dbReference>
<protein>
    <submittedName>
        <fullName evidence="3">Uncharacterized protein</fullName>
    </submittedName>
</protein>
<evidence type="ECO:0000259" key="2">
    <source>
        <dbReference type="Pfam" id="PF16655"/>
    </source>
</evidence>
<accession>A0A8H5LLK7</accession>
<dbReference type="InterPro" id="IPR052900">
    <property type="entry name" value="Phospholipid_Metab_Enz"/>
</dbReference>
<evidence type="ECO:0000313" key="3">
    <source>
        <dbReference type="EMBL" id="KAF5361731.1"/>
    </source>
</evidence>
<dbReference type="InterPro" id="IPR032093">
    <property type="entry name" value="PhoD_N"/>
</dbReference>
<feature type="domain" description="Phospholipase D N-terminal" evidence="2">
    <location>
        <begin position="3"/>
        <end position="81"/>
    </location>
</feature>
<dbReference type="EMBL" id="JAACJO010000002">
    <property type="protein sequence ID" value="KAF5361731.1"/>
    <property type="molecule type" value="Genomic_DNA"/>
</dbReference>
<keyword evidence="4" id="KW-1185">Reference proteome</keyword>
<sequence>MPVASGDTFDTSVILWTRAEPVPSNSGQDSDRDIPEAFSNHDVDYTVKVEATGLEADTNYFYQFAACANPIIVSPIGTITTLANRNTPAEKVNGGKPLVLAVFSCSQFQAGWFNAYAFAARNTTADVLVHLGDYIYEPVGNGIRISRQTLGRELATIDDYRHV</sequence>
<dbReference type="PANTHER" id="PTHR43606:SF2">
    <property type="entry name" value="ALKALINE PHOSPHATASE FAMILY PROTEIN (AFU_ORTHOLOGUE AFUA_5G03860)"/>
    <property type="match status" value="1"/>
</dbReference>
<comment type="caution">
    <text evidence="3">The sequence shown here is derived from an EMBL/GenBank/DDBJ whole genome shotgun (WGS) entry which is preliminary data.</text>
</comment>
<evidence type="ECO:0000313" key="4">
    <source>
        <dbReference type="Proteomes" id="UP000559027"/>
    </source>
</evidence>
<organism evidence="3 4">
    <name type="scientific">Leucocoprinus leucothites</name>
    <dbReference type="NCBI Taxonomy" id="201217"/>
    <lineage>
        <taxon>Eukaryota</taxon>
        <taxon>Fungi</taxon>
        <taxon>Dikarya</taxon>
        <taxon>Basidiomycota</taxon>
        <taxon>Agaricomycotina</taxon>
        <taxon>Agaricomycetes</taxon>
        <taxon>Agaricomycetidae</taxon>
        <taxon>Agaricales</taxon>
        <taxon>Agaricineae</taxon>
        <taxon>Agaricaceae</taxon>
        <taxon>Leucocoprinus</taxon>
    </lineage>
</organism>
<gene>
    <name evidence="3" type="ORF">D9756_002574</name>
</gene>
<dbReference type="OrthoDB" id="29024at2759"/>
<dbReference type="Pfam" id="PF09423">
    <property type="entry name" value="PhoD"/>
    <property type="match status" value="1"/>
</dbReference>
<dbReference type="Pfam" id="PF16655">
    <property type="entry name" value="PhoD_N"/>
    <property type="match status" value="1"/>
</dbReference>
<dbReference type="AlphaFoldDB" id="A0A8H5LLK7"/>
<dbReference type="PANTHER" id="PTHR43606">
    <property type="entry name" value="PHOSPHATASE, PUTATIVE (AFU_ORTHOLOGUE AFUA_6G08710)-RELATED"/>
    <property type="match status" value="1"/>
</dbReference>
<feature type="domain" description="PhoD-like phosphatase metallophosphatase" evidence="1">
    <location>
        <begin position="100"/>
        <end position="162"/>
    </location>
</feature>
<dbReference type="InterPro" id="IPR038607">
    <property type="entry name" value="PhoD-like_sf"/>
</dbReference>
<dbReference type="Gene3D" id="2.60.40.380">
    <property type="entry name" value="Purple acid phosphatase-like, N-terminal"/>
    <property type="match status" value="2"/>
</dbReference>
<reference evidence="3 4" key="1">
    <citation type="journal article" date="2020" name="ISME J.">
        <title>Uncovering the hidden diversity of litter-decomposition mechanisms in mushroom-forming fungi.</title>
        <authorList>
            <person name="Floudas D."/>
            <person name="Bentzer J."/>
            <person name="Ahren D."/>
            <person name="Johansson T."/>
            <person name="Persson P."/>
            <person name="Tunlid A."/>
        </authorList>
    </citation>
    <scope>NUCLEOTIDE SEQUENCE [LARGE SCALE GENOMIC DNA]</scope>
    <source>
        <strain evidence="3 4">CBS 146.42</strain>
    </source>
</reference>
<dbReference type="Proteomes" id="UP000559027">
    <property type="component" value="Unassembled WGS sequence"/>
</dbReference>